<dbReference type="PANTHER" id="PTHR10948">
    <property type="entry name" value="TRANSPOSASE"/>
    <property type="match status" value="1"/>
</dbReference>
<dbReference type="RefSeq" id="WP_048379854.1">
    <property type="nucleotide sequence ID" value="NZ_LDYE01000006.1"/>
</dbReference>
<dbReference type="EMBL" id="PDJF01000001">
    <property type="protein sequence ID" value="PFG27191.1"/>
    <property type="molecule type" value="Genomic_DNA"/>
</dbReference>
<evidence type="ECO:0000313" key="7">
    <source>
        <dbReference type="EMBL" id="PFG28810.1"/>
    </source>
</evidence>
<comment type="caution">
    <text evidence="3">The sequence shown here is derived from an EMBL/GenBank/DDBJ whole genome shotgun (WGS) entry which is preliminary data.</text>
</comment>
<dbReference type="InterPro" id="IPR051917">
    <property type="entry name" value="Transposase-Integrase"/>
</dbReference>
<evidence type="ECO:0000313" key="6">
    <source>
        <dbReference type="EMBL" id="PFG28617.1"/>
    </source>
</evidence>
<evidence type="ECO:0000313" key="3">
    <source>
        <dbReference type="EMBL" id="PFG27191.1"/>
    </source>
</evidence>
<dbReference type="EMBL" id="PDJF01000001">
    <property type="protein sequence ID" value="PFG28617.1"/>
    <property type="molecule type" value="Genomic_DNA"/>
</dbReference>
<dbReference type="GO" id="GO:0005829">
    <property type="term" value="C:cytosol"/>
    <property type="evidence" value="ECO:0007669"/>
    <property type="project" value="TreeGrafter"/>
</dbReference>
<evidence type="ECO:0000259" key="2">
    <source>
        <dbReference type="PROSITE" id="PS50994"/>
    </source>
</evidence>
<name>A0A2A9DLD8_9CORY</name>
<dbReference type="SUPFAM" id="SSF53098">
    <property type="entry name" value="Ribonuclease H-like"/>
    <property type="match status" value="1"/>
</dbReference>
<evidence type="ECO:0000313" key="5">
    <source>
        <dbReference type="EMBL" id="PFG28485.1"/>
    </source>
</evidence>
<dbReference type="InterPro" id="IPR001584">
    <property type="entry name" value="Integrase_cat-core"/>
</dbReference>
<accession>A0A2A9DLD8</accession>
<dbReference type="PANTHER" id="PTHR10948:SF23">
    <property type="entry name" value="TRANSPOSASE INSI FOR INSERTION SEQUENCE ELEMENT IS30A-RELATED"/>
    <property type="match status" value="1"/>
</dbReference>
<dbReference type="NCBIfam" id="NF033563">
    <property type="entry name" value="transpos_IS30"/>
    <property type="match status" value="1"/>
</dbReference>
<dbReference type="GO" id="GO:0015074">
    <property type="term" value="P:DNA integration"/>
    <property type="evidence" value="ECO:0007669"/>
    <property type="project" value="InterPro"/>
</dbReference>
<feature type="domain" description="Integrase catalytic" evidence="2">
    <location>
        <begin position="374"/>
        <end position="537"/>
    </location>
</feature>
<organism evidence="3 8">
    <name type="scientific">Corynebacterium renale</name>
    <dbReference type="NCBI Taxonomy" id="1724"/>
    <lineage>
        <taxon>Bacteria</taxon>
        <taxon>Bacillati</taxon>
        <taxon>Actinomycetota</taxon>
        <taxon>Actinomycetes</taxon>
        <taxon>Mycobacteriales</taxon>
        <taxon>Corynebacteriaceae</taxon>
        <taxon>Corynebacterium</taxon>
    </lineage>
</organism>
<dbReference type="PROSITE" id="PS50994">
    <property type="entry name" value="INTEGRASE"/>
    <property type="match status" value="1"/>
</dbReference>
<keyword evidence="1" id="KW-0233">DNA recombination</keyword>
<protein>
    <submittedName>
        <fullName evidence="3">IS30 family transposase</fullName>
    </submittedName>
</protein>
<dbReference type="Proteomes" id="UP000221653">
    <property type="component" value="Unassembled WGS sequence"/>
</dbReference>
<dbReference type="GO" id="GO:0006310">
    <property type="term" value="P:DNA recombination"/>
    <property type="evidence" value="ECO:0007669"/>
    <property type="project" value="UniProtKB-KW"/>
</dbReference>
<dbReference type="InterPro" id="IPR053392">
    <property type="entry name" value="Transposase_IS30-like"/>
</dbReference>
<dbReference type="EMBL" id="PDJF01000001">
    <property type="protein sequence ID" value="PFG28485.1"/>
    <property type="molecule type" value="Genomic_DNA"/>
</dbReference>
<dbReference type="GO" id="GO:0003676">
    <property type="term" value="F:nucleic acid binding"/>
    <property type="evidence" value="ECO:0007669"/>
    <property type="project" value="InterPro"/>
</dbReference>
<dbReference type="GO" id="GO:0032196">
    <property type="term" value="P:transposition"/>
    <property type="evidence" value="ECO:0007669"/>
    <property type="project" value="TreeGrafter"/>
</dbReference>
<dbReference type="InterPro" id="IPR036397">
    <property type="entry name" value="RNaseH_sf"/>
</dbReference>
<evidence type="ECO:0000313" key="8">
    <source>
        <dbReference type="Proteomes" id="UP000221653"/>
    </source>
</evidence>
<reference evidence="3 8" key="1">
    <citation type="submission" date="2017-10" db="EMBL/GenBank/DDBJ databases">
        <title>Sequencing the genomes of 1000 actinobacteria strains.</title>
        <authorList>
            <person name="Klenk H.-P."/>
        </authorList>
    </citation>
    <scope>NUCLEOTIDE SEQUENCE [LARGE SCALE GENOMIC DNA]</scope>
    <source>
        <strain evidence="3 8">DSM 20688</strain>
    </source>
</reference>
<evidence type="ECO:0000313" key="4">
    <source>
        <dbReference type="EMBL" id="PFG28221.1"/>
    </source>
</evidence>
<dbReference type="Gene3D" id="3.30.420.10">
    <property type="entry name" value="Ribonuclease H-like superfamily/Ribonuclease H"/>
    <property type="match status" value="1"/>
</dbReference>
<proteinExistence type="predicted"/>
<dbReference type="AlphaFoldDB" id="A0A2A9DLD8"/>
<dbReference type="EMBL" id="PDJF01000001">
    <property type="protein sequence ID" value="PFG28810.1"/>
    <property type="molecule type" value="Genomic_DNA"/>
</dbReference>
<dbReference type="Pfam" id="PF13936">
    <property type="entry name" value="HTH_38"/>
    <property type="match status" value="1"/>
</dbReference>
<gene>
    <name evidence="3" type="ORF">ATK06_0241</name>
    <name evidence="4" type="ORF">ATK06_1323</name>
    <name evidence="5" type="ORF">ATK06_1596</name>
    <name evidence="6" type="ORF">ATK06_1736</name>
    <name evidence="7" type="ORF">ATK06_1934</name>
</gene>
<keyword evidence="8" id="KW-1185">Reference proteome</keyword>
<dbReference type="InterPro" id="IPR012337">
    <property type="entry name" value="RNaseH-like_sf"/>
</dbReference>
<dbReference type="OrthoDB" id="9803231at2"/>
<evidence type="ECO:0000256" key="1">
    <source>
        <dbReference type="ARBA" id="ARBA00023172"/>
    </source>
</evidence>
<dbReference type="GO" id="GO:0004803">
    <property type="term" value="F:transposase activity"/>
    <property type="evidence" value="ECO:0007669"/>
    <property type="project" value="TreeGrafter"/>
</dbReference>
<dbReference type="InterPro" id="IPR025246">
    <property type="entry name" value="IS30-like_HTH"/>
</dbReference>
<sequence length="546" mass="62198">MTTSYGPYHSLSESDRVRLIALVTRGRSVRSSAYEIGCNYGHALNFCHAHKLIEPRKRQRPLNHNTPVIKEFLTRVRHGQSVHAAAVQCGINDTAAYAIAMDAGCHIRLSRYQRRVRQTQLRVEYLRLRLASVPSGDAGRALGIERSMRQDFERGLFKTNGSRKEFVGVGIDAITYKRLMITLRQRHDLVDSGRLRPPALPHGVDPYKPISARYICFEERVLIADLLREHTSVREISRRLGRSASSIAREIRRNRSAEGPYRAETAQLKACARRLRPKLPKLLADKRLWEYVCNGLRAQWSPEQIAHRLPVDFPDDKDMRISHETIYDAFYLQSKGKLSELGLTLPRGRKKRKKRLPRVDTPTQQRFVDDMIMIDERPEEVAERILPGHWEGDLILGKNNKSAVITLVERVSRFVVLGHLPGRHSSDEVLAALKKTVGTIDEAMWSSITWDQGSEMAGHKAFTMATDIPIYFCHPGSPWERGSNENTNGRLRRNLPKSSDLSVYSAHDLEMIANIHNHTPRKALQWKTPAEVMAEALAQTGSIRRD</sequence>
<dbReference type="EMBL" id="PDJF01000001">
    <property type="protein sequence ID" value="PFG28221.1"/>
    <property type="molecule type" value="Genomic_DNA"/>
</dbReference>
<dbReference type="Pfam" id="PF00665">
    <property type="entry name" value="rve"/>
    <property type="match status" value="1"/>
</dbReference>